<dbReference type="CDD" id="cd06261">
    <property type="entry name" value="TM_PBP2"/>
    <property type="match status" value="1"/>
</dbReference>
<dbReference type="GO" id="GO:0031460">
    <property type="term" value="P:glycine betaine transport"/>
    <property type="evidence" value="ECO:0007669"/>
    <property type="project" value="UniProtKB-ARBA"/>
</dbReference>
<evidence type="ECO:0000313" key="8">
    <source>
        <dbReference type="EMBL" id="SEN57555.1"/>
    </source>
</evidence>
<name>A0A1H8HNJ1_9GAMM</name>
<evidence type="ECO:0000256" key="2">
    <source>
        <dbReference type="ARBA" id="ARBA00022448"/>
    </source>
</evidence>
<dbReference type="PANTHER" id="PTHR30177">
    <property type="entry name" value="GLYCINE BETAINE/L-PROLINE TRANSPORT SYSTEM PERMEASE PROTEIN PROW"/>
    <property type="match status" value="1"/>
</dbReference>
<keyword evidence="4 6" id="KW-1133">Transmembrane helix</keyword>
<protein>
    <submittedName>
        <fullName evidence="8">Osmoprotectant transport system permease protein</fullName>
    </submittedName>
</protein>
<evidence type="ECO:0000256" key="6">
    <source>
        <dbReference type="RuleBase" id="RU363032"/>
    </source>
</evidence>
<feature type="transmembrane region" description="Helical" evidence="6">
    <location>
        <begin position="18"/>
        <end position="42"/>
    </location>
</feature>
<keyword evidence="5 6" id="KW-0472">Membrane</keyword>
<gene>
    <name evidence="8" type="ORF">SAMN04490369_101617</name>
</gene>
<dbReference type="GO" id="GO:0005886">
    <property type="term" value="C:plasma membrane"/>
    <property type="evidence" value="ECO:0007669"/>
    <property type="project" value="UniProtKB-SubCell"/>
</dbReference>
<dbReference type="Proteomes" id="UP000199493">
    <property type="component" value="Unassembled WGS sequence"/>
</dbReference>
<keyword evidence="2 6" id="KW-0813">Transport</keyword>
<sequence length="258" mass="27150">MTRNSATVSLPNAPSIQWFLPLIWIALLAMCIVGMPLLEGLFRWVEPDARQVVYDRAAFYELLGRHVLVVSVAAVVTIAVGVAAGIAVTRERGRDFLPLVGQLASLGQTFPPVAVLALAVPVLGFGTLPIIVALMLYGLLPIVRNTLAGINDVDATIKEAAQAMGMTSWQVLRHVELPLAAPVILAGVRTSVTINIATAALGATVGASNLGDPIIAGIVNGNMAYVLQGALLIALLALSADSAFNVYQQRLRQRLSAS</sequence>
<proteinExistence type="inferred from homology"/>
<feature type="transmembrane region" description="Helical" evidence="6">
    <location>
        <begin position="225"/>
        <end position="247"/>
    </location>
</feature>
<dbReference type="FunFam" id="1.10.3720.10:FF:000001">
    <property type="entry name" value="Glycine betaine ABC transporter, permease"/>
    <property type="match status" value="1"/>
</dbReference>
<feature type="transmembrane region" description="Helical" evidence="6">
    <location>
        <begin position="113"/>
        <end position="140"/>
    </location>
</feature>
<dbReference type="PANTHER" id="PTHR30177:SF32">
    <property type="entry name" value="GLYCINE BETAINE UPTAKE SYSTEM PERMEASE PROTEIN YEHW"/>
    <property type="match status" value="1"/>
</dbReference>
<dbReference type="Pfam" id="PF00528">
    <property type="entry name" value="BPD_transp_1"/>
    <property type="match status" value="1"/>
</dbReference>
<feature type="transmembrane region" description="Helical" evidence="6">
    <location>
        <begin position="179"/>
        <end position="205"/>
    </location>
</feature>
<feature type="transmembrane region" description="Helical" evidence="6">
    <location>
        <begin position="63"/>
        <end position="88"/>
    </location>
</feature>
<dbReference type="GO" id="GO:0055085">
    <property type="term" value="P:transmembrane transport"/>
    <property type="evidence" value="ECO:0007669"/>
    <property type="project" value="InterPro"/>
</dbReference>
<dbReference type="InterPro" id="IPR035906">
    <property type="entry name" value="MetI-like_sf"/>
</dbReference>
<dbReference type="Gene3D" id="1.10.3720.10">
    <property type="entry name" value="MetI-like"/>
    <property type="match status" value="1"/>
</dbReference>
<comment type="similarity">
    <text evidence="6">Belongs to the binding-protein-dependent transport system permease family.</text>
</comment>
<dbReference type="EMBL" id="FODB01000016">
    <property type="protein sequence ID" value="SEN57555.1"/>
    <property type="molecule type" value="Genomic_DNA"/>
</dbReference>
<feature type="domain" description="ABC transmembrane type-1" evidence="7">
    <location>
        <begin position="63"/>
        <end position="244"/>
    </location>
</feature>
<dbReference type="STRING" id="77097.SAMN04490369_101617"/>
<evidence type="ECO:0000256" key="1">
    <source>
        <dbReference type="ARBA" id="ARBA00004651"/>
    </source>
</evidence>
<keyword evidence="3 6" id="KW-0812">Transmembrane</keyword>
<evidence type="ECO:0000313" key="9">
    <source>
        <dbReference type="Proteomes" id="UP000199493"/>
    </source>
</evidence>
<evidence type="ECO:0000259" key="7">
    <source>
        <dbReference type="PROSITE" id="PS50928"/>
    </source>
</evidence>
<evidence type="ECO:0000256" key="5">
    <source>
        <dbReference type="ARBA" id="ARBA00023136"/>
    </source>
</evidence>
<dbReference type="AlphaFoldDB" id="A0A1H8HNJ1"/>
<dbReference type="SUPFAM" id="SSF161098">
    <property type="entry name" value="MetI-like"/>
    <property type="match status" value="1"/>
</dbReference>
<reference evidence="8 9" key="1">
    <citation type="submission" date="2016-10" db="EMBL/GenBank/DDBJ databases">
        <authorList>
            <person name="de Groot N.N."/>
        </authorList>
    </citation>
    <scope>NUCLEOTIDE SEQUENCE [LARGE SCALE GENOMIC DNA]</scope>
    <source>
        <strain evidence="8 9">558</strain>
    </source>
</reference>
<comment type="subcellular location">
    <subcellularLocation>
        <location evidence="1 6">Cell membrane</location>
        <topology evidence="1 6">Multi-pass membrane protein</topology>
    </subcellularLocation>
</comment>
<evidence type="ECO:0000256" key="4">
    <source>
        <dbReference type="ARBA" id="ARBA00022989"/>
    </source>
</evidence>
<dbReference type="InterPro" id="IPR000515">
    <property type="entry name" value="MetI-like"/>
</dbReference>
<evidence type="ECO:0000256" key="3">
    <source>
        <dbReference type="ARBA" id="ARBA00022692"/>
    </source>
</evidence>
<accession>A0A1H8HNJ1</accession>
<dbReference type="InterPro" id="IPR051204">
    <property type="entry name" value="ABC_transp_perm/SBD"/>
</dbReference>
<dbReference type="PROSITE" id="PS50928">
    <property type="entry name" value="ABC_TM1"/>
    <property type="match status" value="1"/>
</dbReference>
<organism evidence="8 9">
    <name type="scientific">Vreelandella aquamarina</name>
    <dbReference type="NCBI Taxonomy" id="77097"/>
    <lineage>
        <taxon>Bacteria</taxon>
        <taxon>Pseudomonadati</taxon>
        <taxon>Pseudomonadota</taxon>
        <taxon>Gammaproteobacteria</taxon>
        <taxon>Oceanospirillales</taxon>
        <taxon>Halomonadaceae</taxon>
        <taxon>Vreelandella</taxon>
    </lineage>
</organism>
<dbReference type="RefSeq" id="WP_244154922.1">
    <property type="nucleotide sequence ID" value="NZ_FODB01000016.1"/>
</dbReference>